<dbReference type="EMBL" id="ABDF02000069">
    <property type="protein sequence ID" value="EHK21572.1"/>
    <property type="molecule type" value="Genomic_DNA"/>
</dbReference>
<reference evidence="1 2" key="1">
    <citation type="journal article" date="2011" name="Genome Biol.">
        <title>Comparative genome sequence analysis underscores mycoparasitism as the ancestral life style of Trichoderma.</title>
        <authorList>
            <person name="Kubicek C.P."/>
            <person name="Herrera-Estrella A."/>
            <person name="Seidl-Seiboth V."/>
            <person name="Martinez D.A."/>
            <person name="Druzhinina I.S."/>
            <person name="Thon M."/>
            <person name="Zeilinger S."/>
            <person name="Casas-Flores S."/>
            <person name="Horwitz B.A."/>
            <person name="Mukherjee P.K."/>
            <person name="Mukherjee M."/>
            <person name="Kredics L."/>
            <person name="Alcaraz L.D."/>
            <person name="Aerts A."/>
            <person name="Antal Z."/>
            <person name="Atanasova L."/>
            <person name="Cervantes-Badillo M.G."/>
            <person name="Challacombe J."/>
            <person name="Chertkov O."/>
            <person name="McCluskey K."/>
            <person name="Coulpier F."/>
            <person name="Deshpande N."/>
            <person name="von Doehren H."/>
            <person name="Ebbole D.J."/>
            <person name="Esquivel-Naranjo E.U."/>
            <person name="Fekete E."/>
            <person name="Flipphi M."/>
            <person name="Glaser F."/>
            <person name="Gomez-Rodriguez E.Y."/>
            <person name="Gruber S."/>
            <person name="Han C."/>
            <person name="Henrissat B."/>
            <person name="Hermosa R."/>
            <person name="Hernandez-Onate M."/>
            <person name="Karaffa L."/>
            <person name="Kosti I."/>
            <person name="Le Crom S."/>
            <person name="Lindquist E."/>
            <person name="Lucas S."/>
            <person name="Luebeck M."/>
            <person name="Luebeck P.S."/>
            <person name="Margeot A."/>
            <person name="Metz B."/>
            <person name="Misra M."/>
            <person name="Nevalainen H."/>
            <person name="Omann M."/>
            <person name="Packer N."/>
            <person name="Perrone G."/>
            <person name="Uresti-Rivera E.E."/>
            <person name="Salamov A."/>
            <person name="Schmoll M."/>
            <person name="Seiboth B."/>
            <person name="Shapiro H."/>
            <person name="Sukno S."/>
            <person name="Tamayo-Ramos J.A."/>
            <person name="Tisch D."/>
            <person name="Wiest A."/>
            <person name="Wilkinson H.H."/>
            <person name="Zhang M."/>
            <person name="Coutinho P.M."/>
            <person name="Kenerley C.M."/>
            <person name="Monte E."/>
            <person name="Baker S.E."/>
            <person name="Grigoriev I.V."/>
        </authorList>
    </citation>
    <scope>NUCLEOTIDE SEQUENCE [LARGE SCALE GENOMIC DNA]</scope>
    <source>
        <strain evidence="2">Gv29-8 / FGSC 10586</strain>
    </source>
</reference>
<feature type="non-terminal residue" evidence="1">
    <location>
        <position position="1"/>
    </location>
</feature>
<protein>
    <recommendedName>
        <fullName evidence="3">F-box domain-containing protein</fullName>
    </recommendedName>
</protein>
<dbReference type="AlphaFoldDB" id="G9MVE6"/>
<dbReference type="GeneID" id="25787021"/>
<dbReference type="VEuPathDB" id="FungiDB:TRIVIDRAFT_115701"/>
<feature type="non-terminal residue" evidence="1">
    <location>
        <position position="422"/>
    </location>
</feature>
<dbReference type="RefSeq" id="XP_013955765.1">
    <property type="nucleotide sequence ID" value="XM_014100290.1"/>
</dbReference>
<proteinExistence type="predicted"/>
<gene>
    <name evidence="1" type="ORF">TRIVIDRAFT_115701</name>
</gene>
<dbReference type="Proteomes" id="UP000007115">
    <property type="component" value="Unassembled WGS sequence"/>
</dbReference>
<sequence length="422" mass="47812">LDRHALLTLSLVSRMFRDIAQPVLYHEFTPGYGHSLKSTAYIWDRRLISFMRTVARRPDLAKLTKRFYIHHYLIKDIDVGDAMHALYEAAHGMGYDLSHRSFGESPMLLRFLSSPLNVTKDLKAPILRGGLKSKEEPTQRQRRWMDAELVSMVIAQLPTLEHLSLCVAPYGPGDCAPPSALEVLGISSLSIRTMDIFLDADDSDMGFDLETGLRSLLRWSLQLTAIYLHKCAATFNRVPIISLPRLSNIRMTESRIGEGGLESLLNSSPCLRTFFYEAAYSEDWNEGLNGRYHFQSFHAIDALGRHCEILELLHLDLKEWDAVLAAHGRDIPPFPSPKNFTSLRRLFLRATAIFLNRPGLSEDHKLLIDILPRSLVSLHIGDDFGEILSRLANALLGLADVVTSPKHHGEQHFPRLREIRCD</sequence>
<evidence type="ECO:0000313" key="1">
    <source>
        <dbReference type="EMBL" id="EHK21572.1"/>
    </source>
</evidence>
<dbReference type="HOGENOM" id="CLU_042539_0_0_1"/>
<keyword evidence="2" id="KW-1185">Reference proteome</keyword>
<name>G9MVE6_HYPVG</name>
<dbReference type="InParanoid" id="G9MVE6"/>
<accession>G9MVE6</accession>
<dbReference type="OrthoDB" id="2520703at2759"/>
<dbReference type="STRING" id="413071.G9MVE6"/>
<evidence type="ECO:0008006" key="3">
    <source>
        <dbReference type="Google" id="ProtNLM"/>
    </source>
</evidence>
<comment type="caution">
    <text evidence="1">The sequence shown here is derived from an EMBL/GenBank/DDBJ whole genome shotgun (WGS) entry which is preliminary data.</text>
</comment>
<organism evidence="1 2">
    <name type="scientific">Hypocrea virens (strain Gv29-8 / FGSC 10586)</name>
    <name type="common">Gliocladium virens</name>
    <name type="synonym">Trichoderma virens</name>
    <dbReference type="NCBI Taxonomy" id="413071"/>
    <lineage>
        <taxon>Eukaryota</taxon>
        <taxon>Fungi</taxon>
        <taxon>Dikarya</taxon>
        <taxon>Ascomycota</taxon>
        <taxon>Pezizomycotina</taxon>
        <taxon>Sordariomycetes</taxon>
        <taxon>Hypocreomycetidae</taxon>
        <taxon>Hypocreales</taxon>
        <taxon>Hypocreaceae</taxon>
        <taxon>Trichoderma</taxon>
    </lineage>
</organism>
<dbReference type="OMA" id="HCEILEL"/>
<dbReference type="eggNOG" id="ENOG502SP7A">
    <property type="taxonomic scope" value="Eukaryota"/>
</dbReference>
<evidence type="ECO:0000313" key="2">
    <source>
        <dbReference type="Proteomes" id="UP000007115"/>
    </source>
</evidence>